<name>A0A6I2UFR0_9FIRM</name>
<evidence type="ECO:0000256" key="2">
    <source>
        <dbReference type="ARBA" id="ARBA00022448"/>
    </source>
</evidence>
<gene>
    <name evidence="9" type="primary">trkA</name>
    <name evidence="9" type="ORF">FYJ84_05505</name>
</gene>
<evidence type="ECO:0000256" key="6">
    <source>
        <dbReference type="ARBA" id="ARBA00023065"/>
    </source>
</evidence>
<feature type="domain" description="RCK N-terminal" evidence="7">
    <location>
        <begin position="228"/>
        <end position="346"/>
    </location>
</feature>
<keyword evidence="5" id="KW-0520">NAD</keyword>
<dbReference type="AlphaFoldDB" id="A0A6I2UFR0"/>
<dbReference type="SUPFAM" id="SSF51735">
    <property type="entry name" value="NAD(P)-binding Rossmann-fold domains"/>
    <property type="match status" value="2"/>
</dbReference>
<feature type="domain" description="RCK N-terminal" evidence="7">
    <location>
        <begin position="1"/>
        <end position="121"/>
    </location>
</feature>
<dbReference type="InterPro" id="IPR006036">
    <property type="entry name" value="K_uptake_TrkA"/>
</dbReference>
<comment type="caution">
    <text evidence="9">The sequence shown here is derived from an EMBL/GenBank/DDBJ whole genome shotgun (WGS) entry which is preliminary data.</text>
</comment>
<dbReference type="SUPFAM" id="SSF116726">
    <property type="entry name" value="TrkA C-terminal domain-like"/>
    <property type="match status" value="2"/>
</dbReference>
<dbReference type="EMBL" id="VUNR01000008">
    <property type="protein sequence ID" value="MSU08440.1"/>
    <property type="molecule type" value="Genomic_DNA"/>
</dbReference>
<keyword evidence="2" id="KW-0813">Transport</keyword>
<feature type="domain" description="RCK C-terminal" evidence="8">
    <location>
        <begin position="366"/>
        <end position="448"/>
    </location>
</feature>
<sequence>MRVVIVGAGKLGYSIAELLSQEEYDIVVIDKEEKQLSNIKENLDVLTIAANGSSPITMDDPDVQGADMLIAVTGSDEVNMVCCILAKKHGIVHTVARIRDMQFMSEAKEYLKANFDIDLMLNPEYITAMEINRILMVPAALNVEDFAEGRVRLFETKVRRKSPLANIPLKDLDIPKSILAAMIFRDHRMIVPHGDDCLMAHDNVYFVGEKGAIESFSKNLVRSDARKVSRAVIIGAGRAGRFTALELDKQDVQVKIFDTNRERCRLIAAKLSGHSMAINADGTNLELLQAEGVADADVMICLTGDDKLNLLLALMGRHMGVQKTIVKVDRYDYIELMEKVGVDIVLSSRFLAASEVLAFVRRGGIVSVSLLEGAKAEAIEVVVQAGARVAGKKLMDAALPRECLVCGYVRGSEAFVPNGHTVLEPGDRAIIIVKVKHSKNVLKYFQKD</sequence>
<dbReference type="InterPro" id="IPR036291">
    <property type="entry name" value="NAD(P)-bd_dom_sf"/>
</dbReference>
<keyword evidence="4" id="KW-0630">Potassium</keyword>
<keyword evidence="6" id="KW-0406">Ion transport</keyword>
<reference evidence="9 10" key="1">
    <citation type="submission" date="2019-08" db="EMBL/GenBank/DDBJ databases">
        <title>In-depth cultivation of the pig gut microbiome towards novel bacterial diversity and tailored functional studies.</title>
        <authorList>
            <person name="Wylensek D."/>
            <person name="Hitch T.C.A."/>
            <person name="Clavel T."/>
        </authorList>
    </citation>
    <scope>NUCLEOTIDE SEQUENCE [LARGE SCALE GENOMIC DNA]</scope>
    <source>
        <strain evidence="9 10">WCA-693-APC-5D-A</strain>
    </source>
</reference>
<accession>A0A6I2UFR0</accession>
<proteinExistence type="predicted"/>
<dbReference type="GO" id="GO:0005886">
    <property type="term" value="C:plasma membrane"/>
    <property type="evidence" value="ECO:0007669"/>
    <property type="project" value="InterPro"/>
</dbReference>
<feature type="domain" description="RCK C-terminal" evidence="8">
    <location>
        <begin position="141"/>
        <end position="222"/>
    </location>
</feature>
<dbReference type="PRINTS" id="PR00335">
    <property type="entry name" value="KUPTAKETRKA"/>
</dbReference>
<dbReference type="PANTHER" id="PTHR43833:SF5">
    <property type="entry name" value="TRK SYSTEM POTASSIUM UPTAKE PROTEIN TRKA"/>
    <property type="match status" value="1"/>
</dbReference>
<dbReference type="Gene3D" id="3.30.70.1450">
    <property type="entry name" value="Regulator of K+ conductance, C-terminal domain"/>
    <property type="match status" value="2"/>
</dbReference>
<evidence type="ECO:0000259" key="7">
    <source>
        <dbReference type="PROSITE" id="PS51201"/>
    </source>
</evidence>
<evidence type="ECO:0000256" key="3">
    <source>
        <dbReference type="ARBA" id="ARBA00022538"/>
    </source>
</evidence>
<dbReference type="InterPro" id="IPR050721">
    <property type="entry name" value="Trk_Ktr_HKT_K-transport"/>
</dbReference>
<evidence type="ECO:0000256" key="5">
    <source>
        <dbReference type="ARBA" id="ARBA00023027"/>
    </source>
</evidence>
<dbReference type="RefSeq" id="WP_277009148.1">
    <property type="nucleotide sequence ID" value="NZ_JAQXJM010000194.1"/>
</dbReference>
<evidence type="ECO:0000313" key="10">
    <source>
        <dbReference type="Proteomes" id="UP000433181"/>
    </source>
</evidence>
<dbReference type="InterPro" id="IPR006037">
    <property type="entry name" value="RCK_C"/>
</dbReference>
<dbReference type="InterPro" id="IPR036721">
    <property type="entry name" value="RCK_C_sf"/>
</dbReference>
<dbReference type="Proteomes" id="UP000433181">
    <property type="component" value="Unassembled WGS sequence"/>
</dbReference>
<dbReference type="GO" id="GO:0015079">
    <property type="term" value="F:potassium ion transmembrane transporter activity"/>
    <property type="evidence" value="ECO:0007669"/>
    <property type="project" value="InterPro"/>
</dbReference>
<dbReference type="NCBIfam" id="NF007039">
    <property type="entry name" value="PRK09496.3-2"/>
    <property type="match status" value="1"/>
</dbReference>
<dbReference type="NCBIfam" id="NF007032">
    <property type="entry name" value="PRK09496.1-4"/>
    <property type="match status" value="1"/>
</dbReference>
<protein>
    <recommendedName>
        <fullName evidence="1">Trk system potassium uptake protein TrkA</fullName>
    </recommendedName>
</protein>
<dbReference type="Gene3D" id="3.40.50.720">
    <property type="entry name" value="NAD(P)-binding Rossmann-like Domain"/>
    <property type="match status" value="2"/>
</dbReference>
<dbReference type="GeneID" id="96778366"/>
<dbReference type="NCBIfam" id="NF007041">
    <property type="entry name" value="PRK09496.3-4"/>
    <property type="match status" value="1"/>
</dbReference>
<keyword evidence="3" id="KW-0633">Potassium transport</keyword>
<dbReference type="InterPro" id="IPR003148">
    <property type="entry name" value="RCK_N"/>
</dbReference>
<dbReference type="PROSITE" id="PS51201">
    <property type="entry name" value="RCK_N"/>
    <property type="match status" value="2"/>
</dbReference>
<evidence type="ECO:0000256" key="1">
    <source>
        <dbReference type="ARBA" id="ARBA00017378"/>
    </source>
</evidence>
<evidence type="ECO:0000259" key="8">
    <source>
        <dbReference type="PROSITE" id="PS51202"/>
    </source>
</evidence>
<evidence type="ECO:0000313" key="9">
    <source>
        <dbReference type="EMBL" id="MSU08440.1"/>
    </source>
</evidence>
<evidence type="ECO:0000256" key="4">
    <source>
        <dbReference type="ARBA" id="ARBA00022958"/>
    </source>
</evidence>
<keyword evidence="10" id="KW-1185">Reference proteome</keyword>
<organism evidence="9 10">
    <name type="scientific">Anaerovibrio slackiae</name>
    <dbReference type="NCBI Taxonomy" id="2652309"/>
    <lineage>
        <taxon>Bacteria</taxon>
        <taxon>Bacillati</taxon>
        <taxon>Bacillota</taxon>
        <taxon>Negativicutes</taxon>
        <taxon>Selenomonadales</taxon>
        <taxon>Selenomonadaceae</taxon>
        <taxon>Anaerovibrio</taxon>
    </lineage>
</organism>
<dbReference type="PROSITE" id="PS51202">
    <property type="entry name" value="RCK_C"/>
    <property type="match status" value="2"/>
</dbReference>
<dbReference type="Pfam" id="PF02080">
    <property type="entry name" value="TrkA_C"/>
    <property type="match status" value="2"/>
</dbReference>
<dbReference type="Pfam" id="PF02254">
    <property type="entry name" value="TrkA_N"/>
    <property type="match status" value="2"/>
</dbReference>
<dbReference type="PANTHER" id="PTHR43833">
    <property type="entry name" value="POTASSIUM CHANNEL PROTEIN 2-RELATED-RELATED"/>
    <property type="match status" value="1"/>
</dbReference>
<dbReference type="NCBIfam" id="NF007031">
    <property type="entry name" value="PRK09496.1-2"/>
    <property type="match status" value="1"/>
</dbReference>